<dbReference type="PANTHER" id="PTHR22576">
    <property type="entry name" value="MUCOSA ASSOCIATED LYMPHOID TISSUE LYMPHOMA TRANSLOCATION PROTEIN 1/PARACASPASE"/>
    <property type="match status" value="1"/>
</dbReference>
<name>A0ABT2NHR1_9RHOB</name>
<feature type="chain" id="PRO_5045996150" evidence="1">
    <location>
        <begin position="24"/>
        <end position="432"/>
    </location>
</feature>
<dbReference type="SUPFAM" id="SSF52129">
    <property type="entry name" value="Caspase-like"/>
    <property type="match status" value="1"/>
</dbReference>
<dbReference type="InterPro" id="IPR001309">
    <property type="entry name" value="Pept_C14_p20"/>
</dbReference>
<accession>A0ABT2NHR1</accession>
<dbReference type="PANTHER" id="PTHR22576:SF37">
    <property type="entry name" value="MUCOSA-ASSOCIATED LYMPHOID TISSUE LYMPHOMA TRANSLOCATION PROTEIN 1"/>
    <property type="match status" value="1"/>
</dbReference>
<gene>
    <name evidence="3" type="ORF">N5I32_02840</name>
</gene>
<keyword evidence="4" id="KW-1185">Reference proteome</keyword>
<organism evidence="3 4">
    <name type="scientific">Albidovulum sediminis</name>
    <dbReference type="NCBI Taxonomy" id="3066345"/>
    <lineage>
        <taxon>Bacteria</taxon>
        <taxon>Pseudomonadati</taxon>
        <taxon>Pseudomonadota</taxon>
        <taxon>Alphaproteobacteria</taxon>
        <taxon>Rhodobacterales</taxon>
        <taxon>Paracoccaceae</taxon>
        <taxon>Albidovulum</taxon>
    </lineage>
</organism>
<keyword evidence="1" id="KW-0732">Signal</keyword>
<evidence type="ECO:0000313" key="4">
    <source>
        <dbReference type="Proteomes" id="UP001205601"/>
    </source>
</evidence>
<dbReference type="RefSeq" id="WP_261493875.1">
    <property type="nucleotide sequence ID" value="NZ_JAOCQF010000001.1"/>
</dbReference>
<proteinExistence type="predicted"/>
<evidence type="ECO:0000313" key="3">
    <source>
        <dbReference type="EMBL" id="MCT8328443.1"/>
    </source>
</evidence>
<feature type="signal peptide" evidence="1">
    <location>
        <begin position="1"/>
        <end position="23"/>
    </location>
</feature>
<dbReference type="InterPro" id="IPR011600">
    <property type="entry name" value="Pept_C14_caspase"/>
</dbReference>
<reference evidence="4" key="1">
    <citation type="submission" date="2023-07" db="EMBL/GenBank/DDBJ databases">
        <title>Defluviimonas sediminis sp. nov., isolated from mangrove sediment.</title>
        <authorList>
            <person name="Liu L."/>
            <person name="Li J."/>
            <person name="Huang Y."/>
            <person name="Pan J."/>
            <person name="Li M."/>
        </authorList>
    </citation>
    <scope>NUCLEOTIDE SEQUENCE [LARGE SCALE GENOMIC DNA]</scope>
    <source>
        <strain evidence="4">FT324</strain>
    </source>
</reference>
<dbReference type="EMBL" id="JAOCQF010000001">
    <property type="protein sequence ID" value="MCT8328443.1"/>
    <property type="molecule type" value="Genomic_DNA"/>
</dbReference>
<protein>
    <submittedName>
        <fullName evidence="3">Caspase family protein</fullName>
    </submittedName>
</protein>
<feature type="domain" description="Caspase family p20" evidence="2">
    <location>
        <begin position="35"/>
        <end position="168"/>
    </location>
</feature>
<dbReference type="Gene3D" id="3.40.50.1460">
    <property type="match status" value="1"/>
</dbReference>
<sequence length="432" mass="46426">MTLSRLLAFFVLLLSLAATGARAELVLANRGDQGERRIALVIGNGGYLSIGGLDNTVNDAALMADTLTGAGFDVTKLLDVDQNAMKRGIANFGRALREAGPETVALFYYAGHAVQSFGNNYLLPVDAAIRDQADLDLVGVEAGWILRQLYSARVRTNIVILDSCRNNPFPNVMGFHDQGLAEMNAPTGTFIAYATAPGSVALDGLTGNSPYTSALADAIRSERASIELLFKKVRVKVLETTGGAQTPWESSSLTEDFLFHPAAAPATAPAAPAAPGTNAEETLWTSVKDSGDRTQVQLYLWTFPQGAHRTEAEALLAALAQPKPAAPAPADGQGAVEVTFTSPIAGGEPQIVGKSIQELIKSQPLYPPFEGVPDELWKGQQCTNCHEWTMERICEQARFYITEQAERSLDKPHPLGTEFKQHLRNWAMGGCR</sequence>
<dbReference type="PROSITE" id="PS50208">
    <property type="entry name" value="CASPASE_P20"/>
    <property type="match status" value="1"/>
</dbReference>
<dbReference type="InterPro" id="IPR052039">
    <property type="entry name" value="Caspase-related_regulators"/>
</dbReference>
<dbReference type="Proteomes" id="UP001205601">
    <property type="component" value="Unassembled WGS sequence"/>
</dbReference>
<evidence type="ECO:0000259" key="2">
    <source>
        <dbReference type="PROSITE" id="PS50208"/>
    </source>
</evidence>
<dbReference type="InterPro" id="IPR029030">
    <property type="entry name" value="Caspase-like_dom_sf"/>
</dbReference>
<dbReference type="Pfam" id="PF00656">
    <property type="entry name" value="Peptidase_C14"/>
    <property type="match status" value="1"/>
</dbReference>
<evidence type="ECO:0000256" key="1">
    <source>
        <dbReference type="SAM" id="SignalP"/>
    </source>
</evidence>
<comment type="caution">
    <text evidence="3">The sequence shown here is derived from an EMBL/GenBank/DDBJ whole genome shotgun (WGS) entry which is preliminary data.</text>
</comment>